<feature type="transmembrane region" description="Helical" evidence="1">
    <location>
        <begin position="67"/>
        <end position="92"/>
    </location>
</feature>
<dbReference type="Pfam" id="PF10066">
    <property type="entry name" value="DUF2304"/>
    <property type="match status" value="1"/>
</dbReference>
<gene>
    <name evidence="2" type="ORF">A4V09_02405</name>
</gene>
<keyword evidence="1" id="KW-0812">Transmembrane</keyword>
<evidence type="ECO:0000256" key="1">
    <source>
        <dbReference type="SAM" id="Phobius"/>
    </source>
</evidence>
<evidence type="ECO:0000313" key="2">
    <source>
        <dbReference type="EMBL" id="ANU74713.1"/>
    </source>
</evidence>
<feature type="transmembrane region" description="Helical" evidence="1">
    <location>
        <begin position="6"/>
        <end position="22"/>
    </location>
</feature>
<dbReference type="OrthoDB" id="2876319at2"/>
<dbReference type="AlphaFoldDB" id="A0A1C7I797"/>
<evidence type="ECO:0008006" key="4">
    <source>
        <dbReference type="Google" id="ProtNLM"/>
    </source>
</evidence>
<accession>A0A1C7I797</accession>
<dbReference type="InterPro" id="IPR019277">
    <property type="entry name" value="DUF2304"/>
</dbReference>
<protein>
    <recommendedName>
        <fullName evidence="4">DUF2304 domain-containing protein</fullName>
    </recommendedName>
</protein>
<dbReference type="STRING" id="1796616.A4V09_02405"/>
<proteinExistence type="predicted"/>
<organism evidence="2 3">
    <name type="scientific">Blautia pseudococcoides</name>
    <dbReference type="NCBI Taxonomy" id="1796616"/>
    <lineage>
        <taxon>Bacteria</taxon>
        <taxon>Bacillati</taxon>
        <taxon>Bacillota</taxon>
        <taxon>Clostridia</taxon>
        <taxon>Lachnospirales</taxon>
        <taxon>Lachnospiraceae</taxon>
        <taxon>Blautia</taxon>
    </lineage>
</organism>
<sequence length="138" mass="15478">MNIRTQIIVAVIVLAAFAYLIGKIRKNKLELKYALSWIVMGALILLLDFFPGIIAKLADICGIGMPINMIFFLGFCFLLALTFTLSVLVSGLSQKTKVLTQRIAILEEVISRERHGQTVVKEIELHKEKDVSDNDRES</sequence>
<keyword evidence="1" id="KW-0472">Membrane</keyword>
<keyword evidence="1" id="KW-1133">Transmembrane helix</keyword>
<dbReference type="RefSeq" id="WP_065540941.1">
    <property type="nucleotide sequence ID" value="NZ_CP015405.2"/>
</dbReference>
<reference evidence="2" key="1">
    <citation type="submission" date="2017-04" db="EMBL/GenBank/DDBJ databases">
        <title>Complete Genome Sequences of Twelve Strains of a Stable Defined Moderately Diverse Mouse Microbiota 2 (sDMDMm2).</title>
        <authorList>
            <person name="Uchimura Y."/>
            <person name="Wyss M."/>
            <person name="Brugiroux S."/>
            <person name="Limenitakis J.P."/>
            <person name="Stecher B."/>
            <person name="McCoy K.D."/>
            <person name="Macpherson A.J."/>
        </authorList>
    </citation>
    <scope>NUCLEOTIDE SEQUENCE</scope>
    <source>
        <strain evidence="2">YL58</strain>
    </source>
</reference>
<name>A0A1C7I797_9FIRM</name>
<dbReference type="Proteomes" id="UP000092574">
    <property type="component" value="Chromosome"/>
</dbReference>
<dbReference type="EMBL" id="CP015405">
    <property type="protein sequence ID" value="ANU74713.1"/>
    <property type="molecule type" value="Genomic_DNA"/>
</dbReference>
<feature type="transmembrane region" description="Helical" evidence="1">
    <location>
        <begin position="34"/>
        <end position="55"/>
    </location>
</feature>
<dbReference type="KEGG" id="byl:A4V09_02405"/>
<evidence type="ECO:0000313" key="3">
    <source>
        <dbReference type="Proteomes" id="UP000092574"/>
    </source>
</evidence>
<keyword evidence="3" id="KW-1185">Reference proteome</keyword>